<proteinExistence type="predicted"/>
<dbReference type="InterPro" id="IPR050624">
    <property type="entry name" value="HTH-type_Tx_Regulator"/>
</dbReference>
<evidence type="ECO:0000313" key="2">
    <source>
        <dbReference type="EMBL" id="ARD66668.1"/>
    </source>
</evidence>
<evidence type="ECO:0000259" key="1">
    <source>
        <dbReference type="Pfam" id="PF14278"/>
    </source>
</evidence>
<dbReference type="PANTHER" id="PTHR43479">
    <property type="entry name" value="ACREF/ENVCD OPERON REPRESSOR-RELATED"/>
    <property type="match status" value="1"/>
</dbReference>
<dbReference type="KEGG" id="elim:B2M23_14525"/>
<dbReference type="Gene3D" id="1.10.357.10">
    <property type="entry name" value="Tetracycline Repressor, domain 2"/>
    <property type="match status" value="1"/>
</dbReference>
<dbReference type="Pfam" id="PF14278">
    <property type="entry name" value="TetR_C_8"/>
    <property type="match status" value="1"/>
</dbReference>
<feature type="domain" description="Transcriptional regulator TetR C-terminal Firmicutes type" evidence="1">
    <location>
        <begin position="87"/>
        <end position="164"/>
    </location>
</feature>
<dbReference type="InterPro" id="IPR039532">
    <property type="entry name" value="TetR_C_Firmicutes"/>
</dbReference>
<gene>
    <name evidence="2" type="ORF">B2M23_14525</name>
</gene>
<dbReference type="EMBL" id="CP019962">
    <property type="protein sequence ID" value="ARD66668.1"/>
    <property type="molecule type" value="Genomic_DNA"/>
</dbReference>
<dbReference type="AlphaFoldDB" id="A0AAC9QW37"/>
<dbReference type="Proteomes" id="UP000192391">
    <property type="component" value="Chromosome"/>
</dbReference>
<dbReference type="RefSeq" id="WP_038354215.1">
    <property type="nucleotide sequence ID" value="NZ_CP019962.1"/>
</dbReference>
<organism evidence="2 3">
    <name type="scientific">Eubacterium limosum</name>
    <dbReference type="NCBI Taxonomy" id="1736"/>
    <lineage>
        <taxon>Bacteria</taxon>
        <taxon>Bacillati</taxon>
        <taxon>Bacillota</taxon>
        <taxon>Clostridia</taxon>
        <taxon>Eubacteriales</taxon>
        <taxon>Eubacteriaceae</taxon>
        <taxon>Eubacterium</taxon>
    </lineage>
</organism>
<dbReference type="InterPro" id="IPR009057">
    <property type="entry name" value="Homeodomain-like_sf"/>
</dbReference>
<protein>
    <submittedName>
        <fullName evidence="2">TetR family transcriptional regulator</fullName>
    </submittedName>
</protein>
<accession>A0AAC9QW37</accession>
<reference evidence="3" key="1">
    <citation type="journal article" date="2017" name="Sci. Rep.">
        <title>Determination of the Genome and Primary Transcriptome of Syngas Fermenting Eubacterium limosum ATCC 8486.</title>
        <authorList>
            <person name="Song Y."/>
            <person name="Shin J."/>
            <person name="Jeong Y."/>
            <person name="Jin S."/>
            <person name="Lee J.K."/>
            <person name="Kim D.R."/>
            <person name="Kim S.C."/>
            <person name="Cho S."/>
            <person name="Cho B.K."/>
        </authorList>
    </citation>
    <scope>NUCLEOTIDE SEQUENCE [LARGE SCALE GENOMIC DNA]</scope>
    <source>
        <strain evidence="3">ATCC 8486</strain>
    </source>
</reference>
<sequence length="174" mass="20997">MNTKNNRRRRASIERIEKVFIELLQTKELQEITVSDICKLCELNRSTFYANFIDIYDLADKVREHLEEEVNRLYEAEKTQGFNSNDYLKLFRHIKENQLFYRTYFKLGYDNQFKLEYYDIHQAQRDFDDKHIAYHAEFFRCGFNAIVKMWLAGGCKETPEEMDGIIRSEYKGRG</sequence>
<evidence type="ECO:0000313" key="3">
    <source>
        <dbReference type="Proteomes" id="UP000192391"/>
    </source>
</evidence>
<dbReference type="SUPFAM" id="SSF46689">
    <property type="entry name" value="Homeodomain-like"/>
    <property type="match status" value="1"/>
</dbReference>
<dbReference type="PANTHER" id="PTHR43479:SF7">
    <property type="entry name" value="TETR-FAMILY TRANSCRIPTIONAL REGULATOR"/>
    <property type="match status" value="1"/>
</dbReference>
<name>A0AAC9QW37_EUBLI</name>